<protein>
    <submittedName>
        <fullName evidence="1">Uncharacterized protein</fullName>
    </submittedName>
</protein>
<name>A0A411HG66_9GAMM</name>
<dbReference type="Proteomes" id="UP000291562">
    <property type="component" value="Chromosome"/>
</dbReference>
<gene>
    <name evidence="1" type="ORF">ELE36_03070</name>
</gene>
<dbReference type="KEGG" id="xbc:ELE36_03070"/>
<reference evidence="1 2" key="1">
    <citation type="submission" date="2019-01" db="EMBL/GenBank/DDBJ databases">
        <title>Pseudolysobacter antarctica gen. nov., sp. nov., isolated from Fildes Peninsula, Antarctica.</title>
        <authorList>
            <person name="Wei Z."/>
            <person name="Peng F."/>
        </authorList>
    </citation>
    <scope>NUCLEOTIDE SEQUENCE [LARGE SCALE GENOMIC DNA]</scope>
    <source>
        <strain evidence="1 2">AQ6-296</strain>
    </source>
</reference>
<keyword evidence="2" id="KW-1185">Reference proteome</keyword>
<evidence type="ECO:0000313" key="1">
    <source>
        <dbReference type="EMBL" id="QBB69437.1"/>
    </source>
</evidence>
<dbReference type="RefSeq" id="WP_129831694.1">
    <property type="nucleotide sequence ID" value="NZ_CP035704.1"/>
</dbReference>
<evidence type="ECO:0000313" key="2">
    <source>
        <dbReference type="Proteomes" id="UP000291562"/>
    </source>
</evidence>
<organism evidence="1 2">
    <name type="scientific">Pseudolysobacter antarcticus</name>
    <dbReference type="NCBI Taxonomy" id="2511995"/>
    <lineage>
        <taxon>Bacteria</taxon>
        <taxon>Pseudomonadati</taxon>
        <taxon>Pseudomonadota</taxon>
        <taxon>Gammaproteobacteria</taxon>
        <taxon>Lysobacterales</taxon>
        <taxon>Rhodanobacteraceae</taxon>
        <taxon>Pseudolysobacter</taxon>
    </lineage>
</organism>
<accession>A0A411HG66</accession>
<dbReference type="EMBL" id="CP035704">
    <property type="protein sequence ID" value="QBB69437.1"/>
    <property type="molecule type" value="Genomic_DNA"/>
</dbReference>
<proteinExistence type="predicted"/>
<sequence length="119" mass="12615">MALVCLLVNQWAVASYVCPTEATGAGVTTSFSHATSMTLPPCHSHADTQRPGLCHQHCYPTVPSAEHGKAPTVAQLALAAVVFSVDFAQSLSGRSSEQYVSLTRVTAPPLAVQFCRFLI</sequence>
<dbReference type="AlphaFoldDB" id="A0A411HG66"/>